<organism evidence="3 4">
    <name type="scientific">Paraburkholderia lycopersici</name>
    <dbReference type="NCBI Taxonomy" id="416944"/>
    <lineage>
        <taxon>Bacteria</taxon>
        <taxon>Pseudomonadati</taxon>
        <taxon>Pseudomonadota</taxon>
        <taxon>Betaproteobacteria</taxon>
        <taxon>Burkholderiales</taxon>
        <taxon>Burkholderiaceae</taxon>
        <taxon>Paraburkholderia</taxon>
    </lineage>
</organism>
<protein>
    <submittedName>
        <fullName evidence="3">Fatty acid desaturase</fullName>
    </submittedName>
</protein>
<sequence length="336" mass="37735">MAAIYRYRDALVPNSAAIAYAVGGYALGVAMLCSHAAWVAAAGVVLLAHAMIVSAYLLHDAAHLAIFRTPEANARLGTVMAWLTGACYAPFSALRHKHMRHHVDRADIVTFDAKAFLLKLPACVRRAIVLLEWLYVPAIELVMHGYVMAMPFLHADQRAQRRRVVAITMVRVALFGVLGWVSPKAVLLYLLAWLVCLTVLRFADAYQHTYDAFAVLEGNAAIPDDKVRDRAYEQRNTYSNLVSVRYPALNLLLLNFSYHNAHHDRPIEPWYRLPRAHRQLYGDDASQVIPMSRLLRGFHRHRVTRLLSADYGSMDVTHKQIDDFYGAVGVSFLTAV</sequence>
<accession>A0A1G6QY36</accession>
<proteinExistence type="predicted"/>
<dbReference type="OrthoDB" id="784276at2"/>
<keyword evidence="1" id="KW-1133">Transmembrane helix</keyword>
<feature type="transmembrane region" description="Helical" evidence="1">
    <location>
        <begin position="12"/>
        <end position="32"/>
    </location>
</feature>
<name>A0A1G6QY36_9BURK</name>
<keyword evidence="4" id="KW-1185">Reference proteome</keyword>
<feature type="domain" description="Fatty acid desaturase" evidence="2">
    <location>
        <begin position="37"/>
        <end position="291"/>
    </location>
</feature>
<dbReference type="AlphaFoldDB" id="A0A1G6QY36"/>
<keyword evidence="1" id="KW-0472">Membrane</keyword>
<gene>
    <name evidence="3" type="ORF">SAMN05421548_112142</name>
</gene>
<dbReference type="RefSeq" id="WP_091997855.1">
    <property type="nucleotide sequence ID" value="NZ_FMYQ01000012.1"/>
</dbReference>
<evidence type="ECO:0000256" key="1">
    <source>
        <dbReference type="SAM" id="Phobius"/>
    </source>
</evidence>
<dbReference type="Proteomes" id="UP000198908">
    <property type="component" value="Unassembled WGS sequence"/>
</dbReference>
<dbReference type="Pfam" id="PF00487">
    <property type="entry name" value="FA_desaturase"/>
    <property type="match status" value="1"/>
</dbReference>
<reference evidence="4" key="1">
    <citation type="submission" date="2016-09" db="EMBL/GenBank/DDBJ databases">
        <authorList>
            <person name="Varghese N."/>
            <person name="Submissions S."/>
        </authorList>
    </citation>
    <scope>NUCLEOTIDE SEQUENCE [LARGE SCALE GENOMIC DNA]</scope>
    <source>
        <strain evidence="4">TNe-862</strain>
    </source>
</reference>
<evidence type="ECO:0000259" key="2">
    <source>
        <dbReference type="Pfam" id="PF00487"/>
    </source>
</evidence>
<dbReference type="EMBL" id="FMYQ01000012">
    <property type="protein sequence ID" value="SDC96715.1"/>
    <property type="molecule type" value="Genomic_DNA"/>
</dbReference>
<evidence type="ECO:0000313" key="3">
    <source>
        <dbReference type="EMBL" id="SDC96715.1"/>
    </source>
</evidence>
<evidence type="ECO:0000313" key="4">
    <source>
        <dbReference type="Proteomes" id="UP000198908"/>
    </source>
</evidence>
<keyword evidence="1" id="KW-0812">Transmembrane</keyword>
<dbReference type="InterPro" id="IPR005804">
    <property type="entry name" value="FA_desaturase_dom"/>
</dbReference>
<dbReference type="STRING" id="416944.SAMN05421548_112142"/>
<feature type="transmembrane region" description="Helical" evidence="1">
    <location>
        <begin position="38"/>
        <end position="58"/>
    </location>
</feature>
<dbReference type="GO" id="GO:0006629">
    <property type="term" value="P:lipid metabolic process"/>
    <property type="evidence" value="ECO:0007669"/>
    <property type="project" value="InterPro"/>
</dbReference>